<dbReference type="PROSITE" id="PS50893">
    <property type="entry name" value="ABC_TRANSPORTER_2"/>
    <property type="match status" value="1"/>
</dbReference>
<protein>
    <submittedName>
        <fullName evidence="11">Metal-dependent hydrolase</fullName>
    </submittedName>
</protein>
<evidence type="ECO:0000256" key="8">
    <source>
        <dbReference type="ARBA" id="ARBA00023136"/>
    </source>
</evidence>
<evidence type="ECO:0000313" key="12">
    <source>
        <dbReference type="Proteomes" id="UP000636264"/>
    </source>
</evidence>
<dbReference type="PANTHER" id="PTHR45772">
    <property type="entry name" value="CONSERVED COMPONENT OF ABC TRANSPORTER FOR NATURAL AMINO ACIDS-RELATED"/>
    <property type="match status" value="1"/>
</dbReference>
<organism evidence="11 12">
    <name type="scientific">Nitratireductor aestuarii</name>
    <dbReference type="NCBI Taxonomy" id="1735103"/>
    <lineage>
        <taxon>Bacteria</taxon>
        <taxon>Pseudomonadati</taxon>
        <taxon>Pseudomonadota</taxon>
        <taxon>Alphaproteobacteria</taxon>
        <taxon>Hyphomicrobiales</taxon>
        <taxon>Phyllobacteriaceae</taxon>
        <taxon>Nitratireductor</taxon>
    </lineage>
</organism>
<feature type="transmembrane region" description="Helical" evidence="9">
    <location>
        <begin position="227"/>
        <end position="248"/>
    </location>
</feature>
<keyword evidence="8 9" id="KW-0472">Membrane</keyword>
<dbReference type="GO" id="GO:0005524">
    <property type="term" value="F:ATP binding"/>
    <property type="evidence" value="ECO:0007669"/>
    <property type="project" value="UniProtKB-KW"/>
</dbReference>
<dbReference type="InterPro" id="IPR027417">
    <property type="entry name" value="P-loop_NTPase"/>
</dbReference>
<feature type="transmembrane region" description="Helical" evidence="9">
    <location>
        <begin position="132"/>
        <end position="150"/>
    </location>
</feature>
<feature type="transmembrane region" description="Helical" evidence="9">
    <location>
        <begin position="279"/>
        <end position="297"/>
    </location>
</feature>
<proteinExistence type="predicted"/>
<dbReference type="RefSeq" id="WP_244630291.1">
    <property type="nucleotide sequence ID" value="NZ_BMIF01000004.1"/>
</dbReference>
<evidence type="ECO:0000256" key="4">
    <source>
        <dbReference type="ARBA" id="ARBA00022692"/>
    </source>
</evidence>
<keyword evidence="2" id="KW-0813">Transport</keyword>
<name>A0A916RP73_9HYPH</name>
<sequence length="600" mass="65093">MTVSKTMDSGAQVSVSTTSRARFNSDLPQVWIGIALIAVTGFLPSLLGNSYWVHTFHLVNIYIAAAIFQNFLFIDAGQKSFGQGVLLGLGAYVTAIFFGMHGYSFAAASLIGLFAAFLGGLLFALPALRVQYFHLGFVTLSAAIVFPQLLMSLDKWTNGINGISVAVPWIHHEVIFGLSWLTIMVAVYPMLALVVHYAIRNSRLGRQMRVAALSPEAARTLGVKPGVMRFLAFIIASIGTGICGILYLPAVSFVSPQGFNMEMSFLFFMAVVVGGRGQLLGPIIGMWIVFILPNVALVEYVDYRLLIYGTLTLLTVVLFPDGIVGSVERWRKARSVLGRGEKAFRIDPFLERLKNNTQFTPSDTEYAVEVRNGVKRFGAVVAVGGVNMKVRKGEIHGLIGANGSGKTSLLNVLSGLSRLDEGSFLINGHDATRMAADRIANTGLGRTFQTPRIFTQLSLWENLRIGLDASTTSPSEGIRQLAAQLEAEFGQDNAELLSHGQRRLVEVMRVVLKEADIILFDEPAAGLSQSERADFAKLVRFLSRNLGKSVILVEHDLDLVWGIADTITVLEQGKSVASGAPEALARDPAVQHMFVGGARA</sequence>
<evidence type="ECO:0000256" key="9">
    <source>
        <dbReference type="SAM" id="Phobius"/>
    </source>
</evidence>
<evidence type="ECO:0000256" key="6">
    <source>
        <dbReference type="ARBA" id="ARBA00022840"/>
    </source>
</evidence>
<dbReference type="CDD" id="cd06581">
    <property type="entry name" value="TM_PBP1_LivM_like"/>
    <property type="match status" value="1"/>
</dbReference>
<accession>A0A916RP73</accession>
<feature type="transmembrane region" description="Helical" evidence="9">
    <location>
        <begin position="303"/>
        <end position="324"/>
    </location>
</feature>
<feature type="transmembrane region" description="Helical" evidence="9">
    <location>
        <begin position="53"/>
        <end position="74"/>
    </location>
</feature>
<dbReference type="Pfam" id="PF02653">
    <property type="entry name" value="BPD_transp_2"/>
    <property type="match status" value="1"/>
</dbReference>
<evidence type="ECO:0000313" key="11">
    <source>
        <dbReference type="EMBL" id="GGA63511.1"/>
    </source>
</evidence>
<dbReference type="InterPro" id="IPR003593">
    <property type="entry name" value="AAA+_ATPase"/>
</dbReference>
<comment type="subcellular location">
    <subcellularLocation>
        <location evidence="1">Cell membrane</location>
        <topology evidence="1">Multi-pass membrane protein</topology>
    </subcellularLocation>
</comment>
<dbReference type="GO" id="GO:0016887">
    <property type="term" value="F:ATP hydrolysis activity"/>
    <property type="evidence" value="ECO:0007669"/>
    <property type="project" value="InterPro"/>
</dbReference>
<evidence type="ECO:0000259" key="10">
    <source>
        <dbReference type="PROSITE" id="PS50893"/>
    </source>
</evidence>
<feature type="transmembrane region" description="Helical" evidence="9">
    <location>
        <begin position="174"/>
        <end position="199"/>
    </location>
</feature>
<dbReference type="SMART" id="SM00382">
    <property type="entry name" value="AAA"/>
    <property type="match status" value="1"/>
</dbReference>
<feature type="transmembrane region" description="Helical" evidence="9">
    <location>
        <begin position="81"/>
        <end position="99"/>
    </location>
</feature>
<comment type="caution">
    <text evidence="11">The sequence shown here is derived from an EMBL/GenBank/DDBJ whole genome shotgun (WGS) entry which is preliminary data.</text>
</comment>
<dbReference type="SUPFAM" id="SSF52540">
    <property type="entry name" value="P-loop containing nucleoside triphosphate hydrolases"/>
    <property type="match status" value="1"/>
</dbReference>
<evidence type="ECO:0000256" key="1">
    <source>
        <dbReference type="ARBA" id="ARBA00004651"/>
    </source>
</evidence>
<dbReference type="InterPro" id="IPR003439">
    <property type="entry name" value="ABC_transporter-like_ATP-bd"/>
</dbReference>
<dbReference type="InterPro" id="IPR051120">
    <property type="entry name" value="ABC_AA/LPS_Transport"/>
</dbReference>
<evidence type="ECO:0000256" key="5">
    <source>
        <dbReference type="ARBA" id="ARBA00022741"/>
    </source>
</evidence>
<feature type="transmembrane region" description="Helical" evidence="9">
    <location>
        <begin position="105"/>
        <end position="125"/>
    </location>
</feature>
<evidence type="ECO:0000256" key="2">
    <source>
        <dbReference type="ARBA" id="ARBA00022448"/>
    </source>
</evidence>
<keyword evidence="3" id="KW-1003">Cell membrane</keyword>
<gene>
    <name evidence="11" type="ORF">GCM10011385_16710</name>
</gene>
<keyword evidence="5" id="KW-0547">Nucleotide-binding</keyword>
<dbReference type="PANTHER" id="PTHR45772:SF2">
    <property type="entry name" value="ABC TRANSPORTER ATP-BINDING PROTEIN"/>
    <property type="match status" value="1"/>
</dbReference>
<dbReference type="Pfam" id="PF00005">
    <property type="entry name" value="ABC_tran"/>
    <property type="match status" value="1"/>
</dbReference>
<dbReference type="Gene3D" id="3.40.50.300">
    <property type="entry name" value="P-loop containing nucleotide triphosphate hydrolases"/>
    <property type="match status" value="1"/>
</dbReference>
<dbReference type="InterPro" id="IPR043428">
    <property type="entry name" value="LivM-like"/>
</dbReference>
<dbReference type="Proteomes" id="UP000636264">
    <property type="component" value="Unassembled WGS sequence"/>
</dbReference>
<keyword evidence="11" id="KW-0378">Hydrolase</keyword>
<feature type="domain" description="ABC transporter" evidence="10">
    <location>
        <begin position="368"/>
        <end position="597"/>
    </location>
</feature>
<keyword evidence="4 9" id="KW-0812">Transmembrane</keyword>
<feature type="transmembrane region" description="Helical" evidence="9">
    <location>
        <begin position="30"/>
        <end position="47"/>
    </location>
</feature>
<evidence type="ECO:0000256" key="3">
    <source>
        <dbReference type="ARBA" id="ARBA00022475"/>
    </source>
</evidence>
<dbReference type="EMBL" id="BMIF01000004">
    <property type="protein sequence ID" value="GGA63511.1"/>
    <property type="molecule type" value="Genomic_DNA"/>
</dbReference>
<dbReference type="InterPro" id="IPR001851">
    <property type="entry name" value="ABC_transp_permease"/>
</dbReference>
<reference evidence="11" key="1">
    <citation type="journal article" date="2014" name="Int. J. Syst. Evol. Microbiol.">
        <title>Complete genome sequence of Corynebacterium casei LMG S-19264T (=DSM 44701T), isolated from a smear-ripened cheese.</title>
        <authorList>
            <consortium name="US DOE Joint Genome Institute (JGI-PGF)"/>
            <person name="Walter F."/>
            <person name="Albersmeier A."/>
            <person name="Kalinowski J."/>
            <person name="Ruckert C."/>
        </authorList>
    </citation>
    <scope>NUCLEOTIDE SEQUENCE</scope>
    <source>
        <strain evidence="11">CGMCC 1.15320</strain>
    </source>
</reference>
<keyword evidence="7 9" id="KW-1133">Transmembrane helix</keyword>
<evidence type="ECO:0000256" key="7">
    <source>
        <dbReference type="ARBA" id="ARBA00022989"/>
    </source>
</evidence>
<dbReference type="AlphaFoldDB" id="A0A916RP73"/>
<dbReference type="GO" id="GO:0005886">
    <property type="term" value="C:plasma membrane"/>
    <property type="evidence" value="ECO:0007669"/>
    <property type="project" value="UniProtKB-SubCell"/>
</dbReference>
<dbReference type="GO" id="GO:0015658">
    <property type="term" value="F:branched-chain amino acid transmembrane transporter activity"/>
    <property type="evidence" value="ECO:0007669"/>
    <property type="project" value="InterPro"/>
</dbReference>
<keyword evidence="6" id="KW-0067">ATP-binding</keyword>
<keyword evidence="12" id="KW-1185">Reference proteome</keyword>
<reference evidence="11" key="2">
    <citation type="submission" date="2020-09" db="EMBL/GenBank/DDBJ databases">
        <authorList>
            <person name="Sun Q."/>
            <person name="Zhou Y."/>
        </authorList>
    </citation>
    <scope>NUCLEOTIDE SEQUENCE</scope>
    <source>
        <strain evidence="11">CGMCC 1.15320</strain>
    </source>
</reference>